<accession>A0AAV6P7S6</accession>
<protein>
    <submittedName>
        <fullName evidence="2">Uncharacterized protein</fullName>
    </submittedName>
</protein>
<proteinExistence type="predicted"/>
<dbReference type="AlphaFoldDB" id="A0AAV6P7S6"/>
<comment type="caution">
    <text evidence="2">The sequence shown here is derived from an EMBL/GenBank/DDBJ whole genome shotgun (WGS) entry which is preliminary data.</text>
</comment>
<feature type="region of interest" description="Disordered" evidence="1">
    <location>
        <begin position="1"/>
        <end position="20"/>
    </location>
</feature>
<evidence type="ECO:0000256" key="1">
    <source>
        <dbReference type="SAM" id="MobiDB-lite"/>
    </source>
</evidence>
<evidence type="ECO:0000313" key="3">
    <source>
        <dbReference type="Proteomes" id="UP000685013"/>
    </source>
</evidence>
<reference evidence="2 3" key="1">
    <citation type="journal article" date="2021" name="Hortic Res">
        <title>The domestication of Cucurbita argyrosperma as revealed by the genome of its wild relative.</title>
        <authorList>
            <person name="Barrera-Redondo J."/>
            <person name="Sanchez-de la Vega G."/>
            <person name="Aguirre-Liguori J.A."/>
            <person name="Castellanos-Morales G."/>
            <person name="Gutierrez-Guerrero Y.T."/>
            <person name="Aguirre-Dugua X."/>
            <person name="Aguirre-Planter E."/>
            <person name="Tenaillon M.I."/>
            <person name="Lira-Saade R."/>
            <person name="Eguiarte L.E."/>
        </authorList>
    </citation>
    <scope>NUCLEOTIDE SEQUENCE [LARGE SCALE GENOMIC DNA]</scope>
    <source>
        <strain evidence="2">JBR-2021</strain>
    </source>
</reference>
<gene>
    <name evidence="2" type="ORF">SDJN03_01865</name>
</gene>
<name>A0AAV6P7S6_9ROSI</name>
<dbReference type="EMBL" id="JAGKQH010000001">
    <property type="protein sequence ID" value="KAG6608523.1"/>
    <property type="molecule type" value="Genomic_DNA"/>
</dbReference>
<feature type="non-terminal residue" evidence="2">
    <location>
        <position position="1"/>
    </location>
</feature>
<sequence>MSWLRWSSTDSSPHRSVHLHGGCRPIRRPPNCHCLSSASIEIRGFHHLNSLLSILFTGRCYTGYELVSNLEGSGTYWHTDQGKYHV</sequence>
<evidence type="ECO:0000313" key="2">
    <source>
        <dbReference type="EMBL" id="KAG6608523.1"/>
    </source>
</evidence>
<dbReference type="Proteomes" id="UP000685013">
    <property type="component" value="Chromosome 1"/>
</dbReference>
<keyword evidence="3" id="KW-1185">Reference proteome</keyword>
<organism evidence="2 3">
    <name type="scientific">Cucurbita argyrosperma subsp. sororia</name>
    <dbReference type="NCBI Taxonomy" id="37648"/>
    <lineage>
        <taxon>Eukaryota</taxon>
        <taxon>Viridiplantae</taxon>
        <taxon>Streptophyta</taxon>
        <taxon>Embryophyta</taxon>
        <taxon>Tracheophyta</taxon>
        <taxon>Spermatophyta</taxon>
        <taxon>Magnoliopsida</taxon>
        <taxon>eudicotyledons</taxon>
        <taxon>Gunneridae</taxon>
        <taxon>Pentapetalae</taxon>
        <taxon>rosids</taxon>
        <taxon>fabids</taxon>
        <taxon>Cucurbitales</taxon>
        <taxon>Cucurbitaceae</taxon>
        <taxon>Cucurbiteae</taxon>
        <taxon>Cucurbita</taxon>
    </lineage>
</organism>
<feature type="compositionally biased region" description="Polar residues" evidence="1">
    <location>
        <begin position="1"/>
        <end position="11"/>
    </location>
</feature>